<protein>
    <submittedName>
        <fullName evidence="2">Uncharacterized protein</fullName>
    </submittedName>
</protein>
<sequence length="74" mass="9282">MQSNDRYKYGYLRILYYISLFYFCFLCQKKSRPKNLKNQKSSFLIPNSRKICWKSYNWFINWYNLKNWSNIAEI</sequence>
<dbReference type="Proteomes" id="UP000276133">
    <property type="component" value="Unassembled WGS sequence"/>
</dbReference>
<evidence type="ECO:0000256" key="1">
    <source>
        <dbReference type="SAM" id="Phobius"/>
    </source>
</evidence>
<accession>A0A3M7PHG0</accession>
<feature type="transmembrane region" description="Helical" evidence="1">
    <location>
        <begin position="6"/>
        <end position="27"/>
    </location>
</feature>
<keyword evidence="1" id="KW-0472">Membrane</keyword>
<evidence type="ECO:0000313" key="3">
    <source>
        <dbReference type="Proteomes" id="UP000276133"/>
    </source>
</evidence>
<dbReference type="EMBL" id="REGN01010740">
    <property type="protein sequence ID" value="RMZ98499.1"/>
    <property type="molecule type" value="Genomic_DNA"/>
</dbReference>
<evidence type="ECO:0000313" key="2">
    <source>
        <dbReference type="EMBL" id="RMZ98499.1"/>
    </source>
</evidence>
<organism evidence="2 3">
    <name type="scientific">Brachionus plicatilis</name>
    <name type="common">Marine rotifer</name>
    <name type="synonym">Brachionus muelleri</name>
    <dbReference type="NCBI Taxonomy" id="10195"/>
    <lineage>
        <taxon>Eukaryota</taxon>
        <taxon>Metazoa</taxon>
        <taxon>Spiralia</taxon>
        <taxon>Gnathifera</taxon>
        <taxon>Rotifera</taxon>
        <taxon>Eurotatoria</taxon>
        <taxon>Monogononta</taxon>
        <taxon>Pseudotrocha</taxon>
        <taxon>Ploima</taxon>
        <taxon>Brachionidae</taxon>
        <taxon>Brachionus</taxon>
    </lineage>
</organism>
<comment type="caution">
    <text evidence="2">The sequence shown here is derived from an EMBL/GenBank/DDBJ whole genome shotgun (WGS) entry which is preliminary data.</text>
</comment>
<reference evidence="2 3" key="1">
    <citation type="journal article" date="2018" name="Sci. Rep.">
        <title>Genomic signatures of local adaptation to the degree of environmental predictability in rotifers.</title>
        <authorList>
            <person name="Franch-Gras L."/>
            <person name="Hahn C."/>
            <person name="Garcia-Roger E.M."/>
            <person name="Carmona M.J."/>
            <person name="Serra M."/>
            <person name="Gomez A."/>
        </authorList>
    </citation>
    <scope>NUCLEOTIDE SEQUENCE [LARGE SCALE GENOMIC DNA]</scope>
    <source>
        <strain evidence="2">HYR1</strain>
    </source>
</reference>
<dbReference type="AlphaFoldDB" id="A0A3M7PHG0"/>
<proteinExistence type="predicted"/>
<name>A0A3M7PHG0_BRAPC</name>
<keyword evidence="1" id="KW-0812">Transmembrane</keyword>
<keyword evidence="3" id="KW-1185">Reference proteome</keyword>
<gene>
    <name evidence="2" type="ORF">BpHYR1_042517</name>
</gene>
<keyword evidence="1" id="KW-1133">Transmembrane helix</keyword>